<keyword evidence="5" id="KW-0812">Transmembrane</keyword>
<dbReference type="PANTHER" id="PTHR24366">
    <property type="entry name" value="IG(IMMUNOGLOBULIN) AND LRR(LEUCINE RICH REPEAT) DOMAINS"/>
    <property type="match status" value="1"/>
</dbReference>
<evidence type="ECO:0000256" key="5">
    <source>
        <dbReference type="SAM" id="Phobius"/>
    </source>
</evidence>
<dbReference type="GO" id="GO:0071944">
    <property type="term" value="C:cell periphery"/>
    <property type="evidence" value="ECO:0007669"/>
    <property type="project" value="UniProtKB-ARBA"/>
</dbReference>
<feature type="compositionally biased region" description="Acidic residues" evidence="4">
    <location>
        <begin position="358"/>
        <end position="371"/>
    </location>
</feature>
<dbReference type="InterPro" id="IPR001611">
    <property type="entry name" value="Leu-rich_rpt"/>
</dbReference>
<evidence type="ECO:0000256" key="4">
    <source>
        <dbReference type="SAM" id="MobiDB-lite"/>
    </source>
</evidence>
<feature type="compositionally biased region" description="Low complexity" evidence="4">
    <location>
        <begin position="646"/>
        <end position="662"/>
    </location>
</feature>
<feature type="region of interest" description="Disordered" evidence="4">
    <location>
        <begin position="544"/>
        <end position="583"/>
    </location>
</feature>
<evidence type="ECO:0000313" key="8">
    <source>
        <dbReference type="EMBL" id="KAI8037483.1"/>
    </source>
</evidence>
<gene>
    <name evidence="8" type="ORF">M5D96_009635</name>
</gene>
<comment type="caution">
    <text evidence="8">The sequence shown here is derived from an EMBL/GenBank/DDBJ whole genome shotgun (WGS) entry which is preliminary data.</text>
</comment>
<dbReference type="Pfam" id="PF13855">
    <property type="entry name" value="LRR_8"/>
    <property type="match status" value="1"/>
</dbReference>
<keyword evidence="9" id="KW-1185">Reference proteome</keyword>
<dbReference type="AlphaFoldDB" id="A0A9P9YIQ7"/>
<feature type="region of interest" description="Disordered" evidence="4">
    <location>
        <begin position="266"/>
        <end position="288"/>
    </location>
</feature>
<evidence type="ECO:0000256" key="6">
    <source>
        <dbReference type="SAM" id="SignalP"/>
    </source>
</evidence>
<dbReference type="PANTHER" id="PTHR24366:SF96">
    <property type="entry name" value="LEUCINE RICH REPEAT CONTAINING 53"/>
    <property type="match status" value="1"/>
</dbReference>
<feature type="transmembrane region" description="Helical" evidence="5">
    <location>
        <begin position="454"/>
        <end position="475"/>
    </location>
</feature>
<feature type="chain" id="PRO_5040297154" description="LRRCT domain-containing protein" evidence="6">
    <location>
        <begin position="22"/>
        <end position="716"/>
    </location>
</feature>
<evidence type="ECO:0000256" key="3">
    <source>
        <dbReference type="ARBA" id="ARBA00022737"/>
    </source>
</evidence>
<feature type="compositionally biased region" description="Basic residues" evidence="4">
    <location>
        <begin position="663"/>
        <end position="677"/>
    </location>
</feature>
<proteinExistence type="predicted"/>
<keyword evidence="5" id="KW-0472">Membrane</keyword>
<protein>
    <recommendedName>
        <fullName evidence="7">LRRCT domain-containing protein</fullName>
    </recommendedName>
</protein>
<reference evidence="8" key="1">
    <citation type="journal article" date="2023" name="Genome Biol. Evol.">
        <title>Long-read-based Genome Assembly of Drosophila gunungcola Reveals Fewer Chemosensory Genes in Flower-breeding Species.</title>
        <authorList>
            <person name="Negi A."/>
            <person name="Liao B.Y."/>
            <person name="Yeh S.D."/>
        </authorList>
    </citation>
    <scope>NUCLEOTIDE SEQUENCE</scope>
    <source>
        <strain evidence="8">Sukarami</strain>
    </source>
</reference>
<feature type="compositionally biased region" description="Low complexity" evidence="4">
    <location>
        <begin position="557"/>
        <end position="566"/>
    </location>
</feature>
<feature type="compositionally biased region" description="Basic and acidic residues" evidence="4">
    <location>
        <begin position="372"/>
        <end position="385"/>
    </location>
</feature>
<evidence type="ECO:0000313" key="9">
    <source>
        <dbReference type="Proteomes" id="UP001059596"/>
    </source>
</evidence>
<feature type="signal peptide" evidence="6">
    <location>
        <begin position="1"/>
        <end position="21"/>
    </location>
</feature>
<organism evidence="8 9">
    <name type="scientific">Drosophila gunungcola</name>
    <name type="common">fruit fly</name>
    <dbReference type="NCBI Taxonomy" id="103775"/>
    <lineage>
        <taxon>Eukaryota</taxon>
        <taxon>Metazoa</taxon>
        <taxon>Ecdysozoa</taxon>
        <taxon>Arthropoda</taxon>
        <taxon>Hexapoda</taxon>
        <taxon>Insecta</taxon>
        <taxon>Pterygota</taxon>
        <taxon>Neoptera</taxon>
        <taxon>Endopterygota</taxon>
        <taxon>Diptera</taxon>
        <taxon>Brachycera</taxon>
        <taxon>Muscomorpha</taxon>
        <taxon>Ephydroidea</taxon>
        <taxon>Drosophilidae</taxon>
        <taxon>Drosophila</taxon>
        <taxon>Sophophora</taxon>
    </lineage>
</organism>
<dbReference type="EMBL" id="JAMKOV010000012">
    <property type="protein sequence ID" value="KAI8037483.1"/>
    <property type="molecule type" value="Genomic_DNA"/>
</dbReference>
<dbReference type="SUPFAM" id="SSF52058">
    <property type="entry name" value="L domain-like"/>
    <property type="match status" value="1"/>
</dbReference>
<keyword evidence="1" id="KW-0433">Leucine-rich repeat</keyword>
<dbReference type="PROSITE" id="PS51450">
    <property type="entry name" value="LRR"/>
    <property type="match status" value="2"/>
</dbReference>
<feature type="compositionally biased region" description="Basic and acidic residues" evidence="4">
    <location>
        <begin position="568"/>
        <end position="577"/>
    </location>
</feature>
<name>A0A9P9YIQ7_9MUSC</name>
<sequence>MERSHLTAWLALLLCVIATAATPSPAHPPTDCPADCVCSLSQHTHKPLYHLKCNSTQGLRHADKSFQSAIPVHSIDLSHLNLTRLSHVLDKLPELTSADLSHNELQDLGHLGQRLKRLNLKHNRLTSDKLAKLPQHLQVLNLQHNNITHLPLELTHMQQLRQLELSHNAINCSCQTLEVRNWLVERIVYMEHPVVCAHPSEFKGRSWLQLKQEEICRKEQHKWFDSEVEENELMMGDQPAAVSAEREDEEELGKDFLPIDGKVVATSKKARSPQEPLPGDQVEGSGDLSNANMEMVLPLAGEHEPEAAESQVEEAVAITSAPQIEQKVVEDDDDDAEASGSGGGLLIIPDVSKVRIEPEDDMDGKQEEEENDSRPVESPDSDVFRNDMGIFEGNKGSEEEKKPVEEEVIVPVVLTNLDTGLKSEVVTDGPVEDSAESEDLLAAKVGHAADDSSAIYYLLAVIGLIVVGLVLFVAIKRCKYDSNAAARDAEAQRQTELLDMDKKQLGKPLHKNGHGNGQEHSPLIGEKTKLDEAQIVKKAYGENAEAKDGAGQQPLLNGNGSANGNAKEATEGGEPCRPRVLPHQSALPHAPVTAGLEVRPTAAAAARRAEQQQRTGRRLPAIVTQVRAVLARLLPGNGSRQDQADGDTQTQDTHAGDAQQVQCRRHHHHARQAHRATHPPGGDHQHQWPLMWATSHPLSTQPDFSDSPPERYPPPP</sequence>
<dbReference type="Proteomes" id="UP001059596">
    <property type="component" value="Unassembled WGS sequence"/>
</dbReference>
<dbReference type="InterPro" id="IPR032675">
    <property type="entry name" value="LRR_dom_sf"/>
</dbReference>
<keyword evidence="2 6" id="KW-0732">Signal</keyword>
<feature type="region of interest" description="Disordered" evidence="4">
    <location>
        <begin position="505"/>
        <end position="527"/>
    </location>
</feature>
<accession>A0A9P9YIQ7</accession>
<feature type="region of interest" description="Disordered" evidence="4">
    <location>
        <begin position="634"/>
        <end position="716"/>
    </location>
</feature>
<evidence type="ECO:0000256" key="2">
    <source>
        <dbReference type="ARBA" id="ARBA00022729"/>
    </source>
</evidence>
<evidence type="ECO:0000256" key="1">
    <source>
        <dbReference type="ARBA" id="ARBA00022614"/>
    </source>
</evidence>
<feature type="region of interest" description="Disordered" evidence="4">
    <location>
        <begin position="321"/>
        <end position="388"/>
    </location>
</feature>
<keyword evidence="5" id="KW-1133">Transmembrane helix</keyword>
<dbReference type="InterPro" id="IPR000483">
    <property type="entry name" value="Cys-rich_flank_reg_C"/>
</dbReference>
<feature type="domain" description="LRRCT" evidence="7">
    <location>
        <begin position="168"/>
        <end position="217"/>
    </location>
</feature>
<keyword evidence="3" id="KW-0677">Repeat</keyword>
<dbReference type="SMART" id="SM00082">
    <property type="entry name" value="LRRCT"/>
    <property type="match status" value="1"/>
</dbReference>
<evidence type="ECO:0000259" key="7">
    <source>
        <dbReference type="SMART" id="SM00082"/>
    </source>
</evidence>
<dbReference type="Gene3D" id="3.80.10.10">
    <property type="entry name" value="Ribonuclease Inhibitor"/>
    <property type="match status" value="1"/>
</dbReference>